<keyword evidence="11" id="KW-1003">Cell membrane</keyword>
<dbReference type="GO" id="GO:0005886">
    <property type="term" value="C:plasma membrane"/>
    <property type="evidence" value="ECO:0007669"/>
    <property type="project" value="UniProtKB-SubCell"/>
</dbReference>
<organism evidence="13 14">
    <name type="scientific">Cavia porcellus</name>
    <name type="common">Guinea pig</name>
    <dbReference type="NCBI Taxonomy" id="10141"/>
    <lineage>
        <taxon>Eukaryota</taxon>
        <taxon>Metazoa</taxon>
        <taxon>Chordata</taxon>
        <taxon>Craniata</taxon>
        <taxon>Vertebrata</taxon>
        <taxon>Euteleostomi</taxon>
        <taxon>Mammalia</taxon>
        <taxon>Eutheria</taxon>
        <taxon>Euarchontoglires</taxon>
        <taxon>Glires</taxon>
        <taxon>Rodentia</taxon>
        <taxon>Hystricomorpha</taxon>
        <taxon>Caviidae</taxon>
        <taxon>Cavia</taxon>
    </lineage>
</organism>
<dbReference type="PROSITE" id="PS00237">
    <property type="entry name" value="G_PROTEIN_RECEP_F1_1"/>
    <property type="match status" value="1"/>
</dbReference>
<reference evidence="13" key="2">
    <citation type="submission" date="2025-08" db="UniProtKB">
        <authorList>
            <consortium name="Ensembl"/>
        </authorList>
    </citation>
    <scope>IDENTIFICATION</scope>
    <source>
        <strain evidence="13">2N</strain>
    </source>
</reference>
<dbReference type="eggNOG" id="ENOG502TEJD">
    <property type="taxonomic scope" value="Eukaryota"/>
</dbReference>
<dbReference type="InParanoid" id="H0V5G0"/>
<evidence type="ECO:0000256" key="5">
    <source>
        <dbReference type="ARBA" id="ARBA00023040"/>
    </source>
</evidence>
<dbReference type="SUPFAM" id="SSF81321">
    <property type="entry name" value="Family A G protein-coupled receptor-like"/>
    <property type="match status" value="1"/>
</dbReference>
<feature type="transmembrane region" description="Helical" evidence="11">
    <location>
        <begin position="237"/>
        <end position="258"/>
    </location>
</feature>
<dbReference type="PRINTS" id="PR00237">
    <property type="entry name" value="GPCRRHODOPSN"/>
</dbReference>
<evidence type="ECO:0000256" key="2">
    <source>
        <dbReference type="ARBA" id="ARBA00010663"/>
    </source>
</evidence>
<feature type="domain" description="G-protein coupled receptors family 1 profile" evidence="12">
    <location>
        <begin position="41"/>
        <end position="287"/>
    </location>
</feature>
<evidence type="ECO:0000256" key="4">
    <source>
        <dbReference type="ARBA" id="ARBA00022989"/>
    </source>
</evidence>
<comment type="subcellular location">
    <subcellularLocation>
        <location evidence="11">Cell membrane</location>
        <topology evidence="11">Multi-pass membrane protein</topology>
    </subcellularLocation>
    <subcellularLocation>
        <location evidence="1">Membrane</location>
        <topology evidence="1">Multi-pass membrane protein</topology>
    </subcellularLocation>
</comment>
<keyword evidence="6 11" id="KW-0472">Membrane</keyword>
<reference evidence="13" key="3">
    <citation type="submission" date="2025-09" db="UniProtKB">
        <authorList>
            <consortium name="Ensembl"/>
        </authorList>
    </citation>
    <scope>IDENTIFICATION</scope>
    <source>
        <strain evidence="13">2N</strain>
    </source>
</reference>
<accession>H0V5G0</accession>
<keyword evidence="11" id="KW-0552">Olfaction</keyword>
<dbReference type="CDD" id="cd15226">
    <property type="entry name" value="7tmA_OR4-like"/>
    <property type="match status" value="1"/>
</dbReference>
<keyword evidence="4 11" id="KW-1133">Transmembrane helix</keyword>
<feature type="transmembrane region" description="Helical" evidence="11">
    <location>
        <begin position="141"/>
        <end position="168"/>
    </location>
</feature>
<feature type="transmembrane region" description="Helical" evidence="11">
    <location>
        <begin position="23"/>
        <end position="47"/>
    </location>
</feature>
<dbReference type="VEuPathDB" id="HostDB:ENSCPOG00000005434"/>
<dbReference type="InterPro" id="IPR000276">
    <property type="entry name" value="GPCR_Rhodpsn"/>
</dbReference>
<dbReference type="GeneTree" id="ENSGT00940000160602"/>
<dbReference type="Pfam" id="PF13853">
    <property type="entry name" value="7tm_4"/>
    <property type="match status" value="1"/>
</dbReference>
<dbReference type="GO" id="GO:0004930">
    <property type="term" value="F:G protein-coupled receptor activity"/>
    <property type="evidence" value="ECO:0007669"/>
    <property type="project" value="UniProtKB-KW"/>
</dbReference>
<keyword evidence="3 10" id="KW-0812">Transmembrane</keyword>
<comment type="caution">
    <text evidence="11">Lacks conserved residue(s) required for the propagation of feature annotation.</text>
</comment>
<comment type="similarity">
    <text evidence="2 10">Belongs to the G-protein coupled receptor 1 family.</text>
</comment>
<evidence type="ECO:0000259" key="12">
    <source>
        <dbReference type="PROSITE" id="PS50262"/>
    </source>
</evidence>
<evidence type="ECO:0000256" key="8">
    <source>
        <dbReference type="ARBA" id="ARBA00023170"/>
    </source>
</evidence>
<feature type="transmembrane region" description="Helical" evidence="11">
    <location>
        <begin position="270"/>
        <end position="289"/>
    </location>
</feature>
<evidence type="ECO:0000256" key="3">
    <source>
        <dbReference type="ARBA" id="ARBA00022692"/>
    </source>
</evidence>
<sequence length="393" mass="44618">MYEENYTEVSEFVFLGLSASRPIQYVLLTFSTVFYITTFLGNIFVVFTVVIDPHLHSPMYFFLGNLSCIDLFLSTLTVPKMISDIYSGHNTISFKGCILQIFVLHVLGGSEMVLLIAMALDRYVAICKPLHYLTMMSPWTCILLVSSAWVIGLIHSIAQLAFVIHLPFCGPNEIDSFYCDLPQFIKLACSNTYRMEFMVTANSGFISTGTFFLLIISYVFILVTVWKRSSGGSAKALSTLSAHISVVVLFFAPCIFVYTWPFPTVSVDKFLAIVDFMITPILNPAIYTLRNKDMRLAMKRLTSQKISRFSLFIGSIVHIFQTYLFKLILSSLIGLNTFSSKQYSFSCHSISETNRLTFYIDQIFVFLFILLHIIDVMSNINIILERSLICLIK</sequence>
<keyword evidence="7" id="KW-1015">Disulfide bond</keyword>
<keyword evidence="8 10" id="KW-0675">Receptor</keyword>
<evidence type="ECO:0000256" key="10">
    <source>
        <dbReference type="RuleBase" id="RU000688"/>
    </source>
</evidence>
<dbReference type="HOGENOM" id="CLU_012526_8_1_1"/>
<dbReference type="InterPro" id="IPR000725">
    <property type="entry name" value="Olfact_rcpt"/>
</dbReference>
<dbReference type="AlphaFoldDB" id="H0V5G0"/>
<dbReference type="Proteomes" id="UP000005447">
    <property type="component" value="Unassembled WGS sequence"/>
</dbReference>
<keyword evidence="11" id="KW-0716">Sensory transduction</keyword>
<dbReference type="Ensembl" id="ENSCPOT00000005492.3">
    <property type="protein sequence ID" value="ENSCPOP00000004890.3"/>
    <property type="gene ID" value="ENSCPOG00000005434.4"/>
</dbReference>
<feature type="transmembrane region" description="Helical" evidence="11">
    <location>
        <begin position="59"/>
        <end position="78"/>
    </location>
</feature>
<name>H0V5G0_CAVPO</name>
<evidence type="ECO:0000313" key="13">
    <source>
        <dbReference type="Ensembl" id="ENSCPOP00000004890.3"/>
    </source>
</evidence>
<reference evidence="14" key="1">
    <citation type="journal article" date="2011" name="Nature">
        <title>A high-resolution map of human evolutionary constraint using 29 mammals.</title>
        <authorList>
            <person name="Lindblad-Toh K."/>
            <person name="Garber M."/>
            <person name="Zuk O."/>
            <person name="Lin M.F."/>
            <person name="Parker B.J."/>
            <person name="Washietl S."/>
            <person name="Kheradpour P."/>
            <person name="Ernst J."/>
            <person name="Jordan G."/>
            <person name="Mauceli E."/>
            <person name="Ward L.D."/>
            <person name="Lowe C.B."/>
            <person name="Holloway A.K."/>
            <person name="Clamp M."/>
            <person name="Gnerre S."/>
            <person name="Alfoldi J."/>
            <person name="Beal K."/>
            <person name="Chang J."/>
            <person name="Clawson H."/>
            <person name="Cuff J."/>
            <person name="Di Palma F."/>
            <person name="Fitzgerald S."/>
            <person name="Flicek P."/>
            <person name="Guttman M."/>
            <person name="Hubisz M.J."/>
            <person name="Jaffe D.B."/>
            <person name="Jungreis I."/>
            <person name="Kent W.J."/>
            <person name="Kostka D."/>
            <person name="Lara M."/>
            <person name="Martins A.L."/>
            <person name="Massingham T."/>
            <person name="Moltke I."/>
            <person name="Raney B.J."/>
            <person name="Rasmussen M.D."/>
            <person name="Robinson J."/>
            <person name="Stark A."/>
            <person name="Vilella A.J."/>
            <person name="Wen J."/>
            <person name="Xie X."/>
            <person name="Zody M.C."/>
            <person name="Baldwin J."/>
            <person name="Bloom T."/>
            <person name="Chin C.W."/>
            <person name="Heiman D."/>
            <person name="Nicol R."/>
            <person name="Nusbaum C."/>
            <person name="Young S."/>
            <person name="Wilkinson J."/>
            <person name="Worley K.C."/>
            <person name="Kovar C.L."/>
            <person name="Muzny D.M."/>
            <person name="Gibbs R.A."/>
            <person name="Cree A."/>
            <person name="Dihn H.H."/>
            <person name="Fowler G."/>
            <person name="Jhangiani S."/>
            <person name="Joshi V."/>
            <person name="Lee S."/>
            <person name="Lewis L.R."/>
            <person name="Nazareth L.V."/>
            <person name="Okwuonu G."/>
            <person name="Santibanez J."/>
            <person name="Warren W.C."/>
            <person name="Mardis E.R."/>
            <person name="Weinstock G.M."/>
            <person name="Wilson R.K."/>
            <person name="Delehaunty K."/>
            <person name="Dooling D."/>
            <person name="Fronik C."/>
            <person name="Fulton L."/>
            <person name="Fulton B."/>
            <person name="Graves T."/>
            <person name="Minx P."/>
            <person name="Sodergren E."/>
            <person name="Birney E."/>
            <person name="Margulies E.H."/>
            <person name="Herrero J."/>
            <person name="Green E.D."/>
            <person name="Haussler D."/>
            <person name="Siepel A."/>
            <person name="Goldman N."/>
            <person name="Pollard K.S."/>
            <person name="Pedersen J.S."/>
            <person name="Lander E.S."/>
            <person name="Kellis M."/>
        </authorList>
    </citation>
    <scope>NUCLEOTIDE SEQUENCE [LARGE SCALE GENOMIC DNA]</scope>
    <source>
        <strain evidence="14">2N</strain>
    </source>
</reference>
<keyword evidence="14" id="KW-1185">Reference proteome</keyword>
<dbReference type="STRING" id="10141.ENSCPOP00000004890"/>
<dbReference type="FunFam" id="1.20.1070.10:FF:000012">
    <property type="entry name" value="Olfactory receptor"/>
    <property type="match status" value="1"/>
</dbReference>
<dbReference type="EMBL" id="AAKN02033180">
    <property type="status" value="NOT_ANNOTATED_CDS"/>
    <property type="molecule type" value="Genomic_DNA"/>
</dbReference>
<dbReference type="GO" id="GO:0004984">
    <property type="term" value="F:olfactory receptor activity"/>
    <property type="evidence" value="ECO:0007669"/>
    <property type="project" value="InterPro"/>
</dbReference>
<evidence type="ECO:0000256" key="7">
    <source>
        <dbReference type="ARBA" id="ARBA00023157"/>
    </source>
</evidence>
<feature type="transmembrane region" description="Helical" evidence="11">
    <location>
        <begin position="363"/>
        <end position="384"/>
    </location>
</feature>
<protein>
    <recommendedName>
        <fullName evidence="11">Olfactory receptor</fullName>
    </recommendedName>
</protein>
<dbReference type="Gene3D" id="1.20.1070.10">
    <property type="entry name" value="Rhodopsin 7-helix transmembrane proteins"/>
    <property type="match status" value="1"/>
</dbReference>
<keyword evidence="5 10" id="KW-0297">G-protein coupled receptor</keyword>
<evidence type="ECO:0000256" key="6">
    <source>
        <dbReference type="ARBA" id="ARBA00023136"/>
    </source>
</evidence>
<proteinExistence type="inferred from homology"/>
<dbReference type="PROSITE" id="PS50262">
    <property type="entry name" value="G_PROTEIN_RECEP_F1_2"/>
    <property type="match status" value="1"/>
</dbReference>
<evidence type="ECO:0000313" key="14">
    <source>
        <dbReference type="Proteomes" id="UP000005447"/>
    </source>
</evidence>
<dbReference type="InterPro" id="IPR017452">
    <property type="entry name" value="GPCR_Rhodpsn_7TM"/>
</dbReference>
<feature type="transmembrane region" description="Helical" evidence="11">
    <location>
        <begin position="204"/>
        <end position="225"/>
    </location>
</feature>
<evidence type="ECO:0000256" key="1">
    <source>
        <dbReference type="ARBA" id="ARBA00004141"/>
    </source>
</evidence>
<dbReference type="OMA" id="MYERNDT"/>
<dbReference type="PRINTS" id="PR00245">
    <property type="entry name" value="OLFACTORYR"/>
</dbReference>
<dbReference type="FunCoup" id="H0V5G0">
    <property type="interactions" value="544"/>
</dbReference>
<evidence type="ECO:0000256" key="11">
    <source>
        <dbReference type="RuleBase" id="RU363047"/>
    </source>
</evidence>
<evidence type="ECO:0000256" key="9">
    <source>
        <dbReference type="ARBA" id="ARBA00023224"/>
    </source>
</evidence>
<feature type="transmembrane region" description="Helical" evidence="11">
    <location>
        <begin position="98"/>
        <end position="120"/>
    </location>
</feature>
<keyword evidence="9 10" id="KW-0807">Transducer</keyword>
<dbReference type="InterPro" id="IPR050427">
    <property type="entry name" value="Olfactory_Receptors"/>
</dbReference>
<dbReference type="PANTHER" id="PTHR48002">
    <property type="entry name" value="OLFACTORY RECEPTOR"/>
    <property type="match status" value="1"/>
</dbReference>
<feature type="transmembrane region" description="Helical" evidence="11">
    <location>
        <begin position="309"/>
        <end position="335"/>
    </location>
</feature>